<dbReference type="GO" id="GO:0003677">
    <property type="term" value="F:DNA binding"/>
    <property type="evidence" value="ECO:0007669"/>
    <property type="project" value="UniProtKB-KW"/>
</dbReference>
<evidence type="ECO:0000256" key="9">
    <source>
        <dbReference type="ARBA" id="ARBA00022839"/>
    </source>
</evidence>
<dbReference type="AlphaFoldDB" id="G7J1V6"/>
<evidence type="ECO:0000256" key="14">
    <source>
        <dbReference type="ARBA" id="ARBA00049244"/>
    </source>
</evidence>
<keyword evidence="19" id="KW-1185">Reference proteome</keyword>
<dbReference type="FunFam" id="3.30.420.10:FF:000051">
    <property type="entry name" value="DNA polymerase I"/>
    <property type="match status" value="1"/>
</dbReference>
<evidence type="ECO:0000313" key="17">
    <source>
        <dbReference type="EMBL" id="AES70240.2"/>
    </source>
</evidence>
<evidence type="ECO:0000256" key="1">
    <source>
        <dbReference type="ARBA" id="ARBA00007705"/>
    </source>
</evidence>
<dbReference type="EMBL" id="CM001219">
    <property type="protein sequence ID" value="AES70240.2"/>
    <property type="molecule type" value="Genomic_DNA"/>
</dbReference>
<proteinExistence type="inferred from homology"/>
<dbReference type="SUPFAM" id="SSF56672">
    <property type="entry name" value="DNA/RNA polymerases"/>
    <property type="match status" value="1"/>
</dbReference>
<dbReference type="GO" id="GO:0003887">
    <property type="term" value="F:DNA-directed DNA polymerase activity"/>
    <property type="evidence" value="ECO:0000318"/>
    <property type="project" value="GO_Central"/>
</dbReference>
<evidence type="ECO:0000256" key="4">
    <source>
        <dbReference type="ARBA" id="ARBA00022695"/>
    </source>
</evidence>
<comment type="similarity">
    <text evidence="1">Belongs to the DNA polymerase type-A family.</text>
</comment>
<dbReference type="InterPro" id="IPR001098">
    <property type="entry name" value="DNA-dir_DNA_pol_A_palm_dom"/>
</dbReference>
<dbReference type="GO" id="GO:0006264">
    <property type="term" value="P:mitochondrial DNA replication"/>
    <property type="evidence" value="ECO:0007669"/>
    <property type="project" value="UniProtKB-ARBA"/>
</dbReference>
<organism evidence="17 19">
    <name type="scientific">Medicago truncatula</name>
    <name type="common">Barrel medic</name>
    <name type="synonym">Medicago tribuloides</name>
    <dbReference type="NCBI Taxonomy" id="3880"/>
    <lineage>
        <taxon>Eukaryota</taxon>
        <taxon>Viridiplantae</taxon>
        <taxon>Streptophyta</taxon>
        <taxon>Embryophyta</taxon>
        <taxon>Tracheophyta</taxon>
        <taxon>Spermatophyta</taxon>
        <taxon>Magnoliopsida</taxon>
        <taxon>eudicotyledons</taxon>
        <taxon>Gunneridae</taxon>
        <taxon>Pentapetalae</taxon>
        <taxon>rosids</taxon>
        <taxon>fabids</taxon>
        <taxon>Fabales</taxon>
        <taxon>Fabaceae</taxon>
        <taxon>Papilionoideae</taxon>
        <taxon>50 kb inversion clade</taxon>
        <taxon>NPAAA clade</taxon>
        <taxon>Hologalegina</taxon>
        <taxon>IRL clade</taxon>
        <taxon>Trifolieae</taxon>
        <taxon>Medicago</taxon>
    </lineage>
</organism>
<reference evidence="17 19" key="1">
    <citation type="journal article" date="2011" name="Nature">
        <title>The Medicago genome provides insight into the evolution of rhizobial symbioses.</title>
        <authorList>
            <person name="Young N.D."/>
            <person name="Debelle F."/>
            <person name="Oldroyd G.E."/>
            <person name="Geurts R."/>
            <person name="Cannon S.B."/>
            <person name="Udvardi M.K."/>
            <person name="Benedito V.A."/>
            <person name="Mayer K.F."/>
            <person name="Gouzy J."/>
            <person name="Schoof H."/>
            <person name="Van de Peer Y."/>
            <person name="Proost S."/>
            <person name="Cook D.R."/>
            <person name="Meyers B.C."/>
            <person name="Spannagl M."/>
            <person name="Cheung F."/>
            <person name="De Mita S."/>
            <person name="Krishnakumar V."/>
            <person name="Gundlach H."/>
            <person name="Zhou S."/>
            <person name="Mudge J."/>
            <person name="Bharti A.K."/>
            <person name="Murray J.D."/>
            <person name="Naoumkina M.A."/>
            <person name="Rosen B."/>
            <person name="Silverstein K.A."/>
            <person name="Tang H."/>
            <person name="Rombauts S."/>
            <person name="Zhao P.X."/>
            <person name="Zhou P."/>
            <person name="Barbe V."/>
            <person name="Bardou P."/>
            <person name="Bechner M."/>
            <person name="Bellec A."/>
            <person name="Berger A."/>
            <person name="Berges H."/>
            <person name="Bidwell S."/>
            <person name="Bisseling T."/>
            <person name="Choisne N."/>
            <person name="Couloux A."/>
            <person name="Denny R."/>
            <person name="Deshpande S."/>
            <person name="Dai X."/>
            <person name="Doyle J.J."/>
            <person name="Dudez A.M."/>
            <person name="Farmer A.D."/>
            <person name="Fouteau S."/>
            <person name="Franken C."/>
            <person name="Gibelin C."/>
            <person name="Gish J."/>
            <person name="Goldstein S."/>
            <person name="Gonzalez A.J."/>
            <person name="Green P.J."/>
            <person name="Hallab A."/>
            <person name="Hartog M."/>
            <person name="Hua A."/>
            <person name="Humphray S.J."/>
            <person name="Jeong D.H."/>
            <person name="Jing Y."/>
            <person name="Jocker A."/>
            <person name="Kenton S.M."/>
            <person name="Kim D.J."/>
            <person name="Klee K."/>
            <person name="Lai H."/>
            <person name="Lang C."/>
            <person name="Lin S."/>
            <person name="Macmil S.L."/>
            <person name="Magdelenat G."/>
            <person name="Matthews L."/>
            <person name="McCorrison J."/>
            <person name="Monaghan E.L."/>
            <person name="Mun J.H."/>
            <person name="Najar F.Z."/>
            <person name="Nicholson C."/>
            <person name="Noirot C."/>
            <person name="O'Bleness M."/>
            <person name="Paule C.R."/>
            <person name="Poulain J."/>
            <person name="Prion F."/>
            <person name="Qin B."/>
            <person name="Qu C."/>
            <person name="Retzel E.F."/>
            <person name="Riddle C."/>
            <person name="Sallet E."/>
            <person name="Samain S."/>
            <person name="Samson N."/>
            <person name="Sanders I."/>
            <person name="Saurat O."/>
            <person name="Scarpelli C."/>
            <person name="Schiex T."/>
            <person name="Segurens B."/>
            <person name="Severin A.J."/>
            <person name="Sherrier D.J."/>
            <person name="Shi R."/>
            <person name="Sims S."/>
            <person name="Singer S.R."/>
            <person name="Sinharoy S."/>
            <person name="Sterck L."/>
            <person name="Viollet A."/>
            <person name="Wang B.B."/>
            <person name="Wang K."/>
            <person name="Wang M."/>
            <person name="Wang X."/>
            <person name="Warfsmann J."/>
            <person name="Weissenbach J."/>
            <person name="White D.D."/>
            <person name="White J.D."/>
            <person name="Wiley G.B."/>
            <person name="Wincker P."/>
            <person name="Xing Y."/>
            <person name="Yang L."/>
            <person name="Yao Z."/>
            <person name="Ying F."/>
            <person name="Zhai J."/>
            <person name="Zhou L."/>
            <person name="Zuber A."/>
            <person name="Denarie J."/>
            <person name="Dixon R.A."/>
            <person name="May G.D."/>
            <person name="Schwartz D.C."/>
            <person name="Rogers J."/>
            <person name="Quetier F."/>
            <person name="Town C.D."/>
            <person name="Roe B.A."/>
        </authorList>
    </citation>
    <scope>NUCLEOTIDE SEQUENCE [LARGE SCALE GENOMIC DNA]</scope>
    <source>
        <strain evidence="17">A17</strain>
        <strain evidence="18 19">cv. Jemalong A17</strain>
    </source>
</reference>
<dbReference type="Gene3D" id="1.10.150.20">
    <property type="entry name" value="5' to 3' exonuclease, C-terminal subdomain"/>
    <property type="match status" value="1"/>
</dbReference>
<dbReference type="InterPro" id="IPR043502">
    <property type="entry name" value="DNA/RNA_pol_sf"/>
</dbReference>
<keyword evidence="10" id="KW-0239">DNA-directed DNA polymerase</keyword>
<gene>
    <name evidence="18" type="primary">11444264</name>
    <name evidence="17" type="ordered locus">MTR_3g050140</name>
</gene>
<evidence type="ECO:0000256" key="3">
    <source>
        <dbReference type="ARBA" id="ARBA00022679"/>
    </source>
</evidence>
<keyword evidence="12" id="KW-0238">DNA-binding</keyword>
<evidence type="ECO:0000256" key="2">
    <source>
        <dbReference type="ARBA" id="ARBA00012417"/>
    </source>
</evidence>
<evidence type="ECO:0000256" key="6">
    <source>
        <dbReference type="ARBA" id="ARBA00022722"/>
    </source>
</evidence>
<dbReference type="SMART" id="SM00482">
    <property type="entry name" value="POLAc"/>
    <property type="match status" value="1"/>
</dbReference>
<reference evidence="17 19" key="2">
    <citation type="journal article" date="2014" name="BMC Genomics">
        <title>An improved genome release (version Mt4.0) for the model legume Medicago truncatula.</title>
        <authorList>
            <person name="Tang H."/>
            <person name="Krishnakumar V."/>
            <person name="Bidwell S."/>
            <person name="Rosen B."/>
            <person name="Chan A."/>
            <person name="Zhou S."/>
            <person name="Gentzbittel L."/>
            <person name="Childs K.L."/>
            <person name="Yandell M."/>
            <person name="Gundlach H."/>
            <person name="Mayer K.F."/>
            <person name="Schwartz D.C."/>
            <person name="Town C.D."/>
        </authorList>
    </citation>
    <scope>GENOME REANNOTATION</scope>
    <source>
        <strain evidence="18 19">cv. Jemalong A17</strain>
    </source>
</reference>
<dbReference type="EC" id="2.7.7.7" evidence="2"/>
<dbReference type="PANTHER" id="PTHR10133:SF27">
    <property type="entry name" value="DNA POLYMERASE NU"/>
    <property type="match status" value="1"/>
</dbReference>
<dbReference type="STRING" id="3880.G7J1V6"/>
<protein>
    <recommendedName>
        <fullName evidence="2">DNA-directed DNA polymerase</fullName>
        <ecNumber evidence="2">2.7.7.7</ecNumber>
    </recommendedName>
    <alternativeName>
        <fullName evidence="15">DNA polymerase PolI-like B</fullName>
    </alternativeName>
</protein>
<dbReference type="CDD" id="cd08640">
    <property type="entry name" value="DNA_pol_A_plastid_like"/>
    <property type="match status" value="1"/>
</dbReference>
<dbReference type="InterPro" id="IPR002298">
    <property type="entry name" value="DNA_polymerase_A"/>
</dbReference>
<evidence type="ECO:0000256" key="15">
    <source>
        <dbReference type="ARBA" id="ARBA00079253"/>
    </source>
</evidence>
<dbReference type="InterPro" id="IPR036397">
    <property type="entry name" value="RNaseH_sf"/>
</dbReference>
<dbReference type="SUPFAM" id="SSF53098">
    <property type="entry name" value="Ribonuclease H-like"/>
    <property type="match status" value="1"/>
</dbReference>
<reference evidence="18" key="3">
    <citation type="submission" date="2015-04" db="UniProtKB">
        <authorList>
            <consortium name="EnsemblPlants"/>
        </authorList>
    </citation>
    <scope>IDENTIFICATION</scope>
    <source>
        <strain evidence="18">cv. Jemalong A17</strain>
    </source>
</reference>
<evidence type="ECO:0000256" key="12">
    <source>
        <dbReference type="ARBA" id="ARBA00023125"/>
    </source>
</evidence>
<keyword evidence="6" id="KW-0540">Nuclease</keyword>
<evidence type="ECO:0000313" key="18">
    <source>
        <dbReference type="EnsemblPlants" id="AES70240"/>
    </source>
</evidence>
<keyword evidence="7" id="KW-0227">DNA damage</keyword>
<evidence type="ECO:0000313" key="19">
    <source>
        <dbReference type="Proteomes" id="UP000002051"/>
    </source>
</evidence>
<evidence type="ECO:0000256" key="11">
    <source>
        <dbReference type="ARBA" id="ARBA00022946"/>
    </source>
</evidence>
<dbReference type="ExpressionAtlas" id="G7J1V6">
    <property type="expression patterns" value="differential"/>
</dbReference>
<dbReference type="Proteomes" id="UP000002051">
    <property type="component" value="Chromosome 3"/>
</dbReference>
<comment type="catalytic activity">
    <reaction evidence="14">
        <text>DNA(n) + a 2'-deoxyribonucleoside 5'-triphosphate = DNA(n+1) + diphosphate</text>
        <dbReference type="Rhea" id="RHEA:22508"/>
        <dbReference type="Rhea" id="RHEA-COMP:17339"/>
        <dbReference type="Rhea" id="RHEA-COMP:17340"/>
        <dbReference type="ChEBI" id="CHEBI:33019"/>
        <dbReference type="ChEBI" id="CHEBI:61560"/>
        <dbReference type="ChEBI" id="CHEBI:173112"/>
        <dbReference type="EC" id="2.7.7.7"/>
    </reaction>
</comment>
<dbReference type="Pfam" id="PF00476">
    <property type="entry name" value="DNA_pol_A"/>
    <property type="match status" value="2"/>
</dbReference>
<evidence type="ECO:0000256" key="10">
    <source>
        <dbReference type="ARBA" id="ARBA00022932"/>
    </source>
</evidence>
<dbReference type="GO" id="GO:0008408">
    <property type="term" value="F:3'-5' exonuclease activity"/>
    <property type="evidence" value="ECO:0007669"/>
    <property type="project" value="InterPro"/>
</dbReference>
<dbReference type="InterPro" id="IPR002562">
    <property type="entry name" value="3'-5'_exonuclease_dom"/>
</dbReference>
<dbReference type="GO" id="GO:0005739">
    <property type="term" value="C:mitochondrion"/>
    <property type="evidence" value="ECO:0007669"/>
    <property type="project" value="UniProtKB-ARBA"/>
</dbReference>
<keyword evidence="11" id="KW-0809">Transit peptide</keyword>
<dbReference type="EnsemblPlants" id="AES70240">
    <property type="protein sequence ID" value="AES70240"/>
    <property type="gene ID" value="MTR_3g050140"/>
</dbReference>
<dbReference type="CDD" id="cd06139">
    <property type="entry name" value="DNA_polA_I_Ecoli_like_exo"/>
    <property type="match status" value="1"/>
</dbReference>
<accession>A0A0C3VFU6</accession>
<dbReference type="Pfam" id="PF01612">
    <property type="entry name" value="DNA_pol_A_exo1"/>
    <property type="match status" value="1"/>
</dbReference>
<dbReference type="GO" id="GO:0006302">
    <property type="term" value="P:double-strand break repair"/>
    <property type="evidence" value="ECO:0000318"/>
    <property type="project" value="GO_Central"/>
</dbReference>
<dbReference type="PANTHER" id="PTHR10133">
    <property type="entry name" value="DNA POLYMERASE I"/>
    <property type="match status" value="1"/>
</dbReference>
<keyword evidence="13" id="KW-0234">DNA repair</keyword>
<keyword evidence="9" id="KW-0269">Exonuclease</keyword>
<dbReference type="OrthoDB" id="275278at2759"/>
<keyword evidence="8" id="KW-0378">Hydrolase</keyword>
<dbReference type="InterPro" id="IPR012337">
    <property type="entry name" value="RNaseH-like_sf"/>
</dbReference>
<sequence length="1158" mass="130894">MITRPDKPGFLENEKLTGPRSRFLGFQPNAAGSTLPPLPRFCAAIQAVLTNFRFRPLVSTKRPGKIVEPYDSTVQIASDFDMLAWLYPNTLRYCGMKEQSKCPMRTCLHAWLLLSKYTLSLHRNLSGSFLQFREGSYCPKRISFGLKKCNDMEYHRNSPVHISVMKFSTASFSTLKVTNQTRREEELSSLSSYDRQVRMMTHFGSCSYRLSKTPRRKLSGDRTGWAEAGHKLTQIKMEMHDLDKRSLYPSNTNTIASSIAQKPAITQNEGRNLMLHDLCEPASSSVQHSMLNNSMLLIDTERVGTESNVSSLKTGEEKIHGVDGTESNVSSLKTSEEKIDNVDGNHSLDATAKDATKAKLTVRMIRSDEQSKLRERLCSIYEDILVVNNISHAEQVAKMLTVNYRHLIHACDTEVSKIDVKQETPIDHGEIICFSIYSGPEADFGGGKSCIWVDVLDGGGKEILNKFADFFQDPSIKKVWHNYSFDCHVIQNYGFKVSGFHADTMHMARLWDSSRRLVGGYSLEALSGDKEVMSRGNLNHETDLIGKVSMTTIFGQRKEKKDGSMGKIVTIEPVEVLQREEHIPWICYSALDARSTLKLYESLKSHLSDLPWKIDGELLRENMFDFYEIYLQPFGELLVKMECEGMLVDRLYLQEIEKVAKAEQQAALNRFRKWASRYCPDAKYMNVGSDTQLRVLLFGGTVNRENHNEAIPTERIFKVPNVDKVIEKGKKIPSKLRDIKLNSIGCNLNVDIYTPSGWPSCSGPALKALAGKVSAEYDFDLEDEDGNPSQREDEPLEIDNSAYGTAYFAFPTEEEGREACHAIAALCEICSIDSLISNFILPLQGHNISGKDQRVHCSININTETGRLSARRPNLQNQPALEKDRYKIRQAFVAAPGNSLIVADYGQLELRILAHLTDCKSMLEAFEAGGDFHSRTAMNMYPYIREAVEKKEVLLEWHPQPGEDKPPVPLLKDAFASERRKAKMLNFSIAYGKTPQGLSKDWKVSVKEAKNTVDLWYNDRKEVLKWQQKRKKEAFEFGCVYTLLGRARRFPEIFLGRRNYYKGHIERAAINTPVQGSAADVAMLAMLEISKNKQLKELGWKLLLQVHDEVILEGPTKSAEVAKNIVIDCMSKPFNGQNILKVGLTVDAKCAQNWYAAK</sequence>
<evidence type="ECO:0000259" key="16">
    <source>
        <dbReference type="SMART" id="SM00482"/>
    </source>
</evidence>
<evidence type="ECO:0000256" key="8">
    <source>
        <dbReference type="ARBA" id="ARBA00022801"/>
    </source>
</evidence>
<dbReference type="PRINTS" id="PR00868">
    <property type="entry name" value="DNAPOLI"/>
</dbReference>
<dbReference type="FunFam" id="1.10.150.20:FF:000034">
    <property type="entry name" value="DNA polymerase I"/>
    <property type="match status" value="1"/>
</dbReference>
<dbReference type="GO" id="GO:0009507">
    <property type="term" value="C:chloroplast"/>
    <property type="evidence" value="ECO:0007669"/>
    <property type="project" value="UniProtKB-ARBA"/>
</dbReference>
<evidence type="ECO:0000256" key="7">
    <source>
        <dbReference type="ARBA" id="ARBA00022763"/>
    </source>
</evidence>
<dbReference type="Gene3D" id="3.30.420.10">
    <property type="entry name" value="Ribonuclease H-like superfamily/Ribonuclease H"/>
    <property type="match status" value="1"/>
</dbReference>
<evidence type="ECO:0000256" key="13">
    <source>
        <dbReference type="ARBA" id="ARBA00023204"/>
    </source>
</evidence>
<feature type="domain" description="DNA-directed DNA polymerase family A palm" evidence="16">
    <location>
        <begin position="887"/>
        <end position="1118"/>
    </location>
</feature>
<accession>G7J1V6</accession>
<evidence type="ECO:0000256" key="5">
    <source>
        <dbReference type="ARBA" id="ARBA00022705"/>
    </source>
</evidence>
<keyword evidence="4" id="KW-0548">Nucleotidyltransferase</keyword>
<dbReference type="Gene3D" id="3.30.70.370">
    <property type="match status" value="1"/>
</dbReference>
<keyword evidence="3" id="KW-0808">Transferase</keyword>
<keyword evidence="5" id="KW-0235">DNA replication</keyword>
<dbReference type="GO" id="GO:0033259">
    <property type="term" value="P:plastid DNA replication"/>
    <property type="evidence" value="ECO:0007669"/>
    <property type="project" value="UniProtKB-ARBA"/>
</dbReference>
<name>G7J1V6_MEDTR</name>